<keyword evidence="2" id="KW-1185">Reference proteome</keyword>
<evidence type="ECO:0008006" key="3">
    <source>
        <dbReference type="Google" id="ProtNLM"/>
    </source>
</evidence>
<proteinExistence type="predicted"/>
<dbReference type="Proteomes" id="UP001209229">
    <property type="component" value="Unassembled WGS sequence"/>
</dbReference>
<evidence type="ECO:0000313" key="2">
    <source>
        <dbReference type="Proteomes" id="UP001209229"/>
    </source>
</evidence>
<name>A0AAE3SH39_9BACT</name>
<dbReference type="PROSITE" id="PS51257">
    <property type="entry name" value="PROKAR_LIPOPROTEIN"/>
    <property type="match status" value="1"/>
</dbReference>
<dbReference type="Pfam" id="PF07661">
    <property type="entry name" value="MORN_2"/>
    <property type="match status" value="2"/>
</dbReference>
<accession>A0AAE3SH39</accession>
<evidence type="ECO:0000313" key="1">
    <source>
        <dbReference type="EMBL" id="MCW3789165.1"/>
    </source>
</evidence>
<comment type="caution">
    <text evidence="1">The sequence shown here is derived from an EMBL/GenBank/DDBJ whole genome shotgun (WGS) entry which is preliminary data.</text>
</comment>
<dbReference type="RefSeq" id="WP_301192722.1">
    <property type="nucleotide sequence ID" value="NZ_JAPDPJ010000085.1"/>
</dbReference>
<dbReference type="SUPFAM" id="SSF82185">
    <property type="entry name" value="Histone H3 K4-specific methyltransferase SET7/9 N-terminal domain"/>
    <property type="match status" value="1"/>
</dbReference>
<dbReference type="InterPro" id="IPR011652">
    <property type="entry name" value="MORN_2"/>
</dbReference>
<protein>
    <recommendedName>
        <fullName evidence="3">Toxin-antitoxin system YwqK family antitoxin</fullName>
    </recommendedName>
</protein>
<dbReference type="EMBL" id="JAPDPJ010000085">
    <property type="protein sequence ID" value="MCW3789165.1"/>
    <property type="molecule type" value="Genomic_DNA"/>
</dbReference>
<organism evidence="1 2">
    <name type="scientific">Plebeiibacterium sediminum</name>
    <dbReference type="NCBI Taxonomy" id="2992112"/>
    <lineage>
        <taxon>Bacteria</taxon>
        <taxon>Pseudomonadati</taxon>
        <taxon>Bacteroidota</taxon>
        <taxon>Bacteroidia</taxon>
        <taxon>Marinilabiliales</taxon>
        <taxon>Marinilabiliaceae</taxon>
        <taxon>Plebeiibacterium</taxon>
    </lineage>
</organism>
<sequence length="269" mass="31419">MTNKPIKLKSIYLVLIVLAPLLSSCYFRHSSEPEPINLKKDREELALAKKSLRYIAEGKIDSLELIISKEAIESSQPEHLQWLYKTGKKVINTSQYPKNSKIKVTYISRIGRYGYDIVKLFDFPFYNPKEPNSTMVFQIAVARDEINTLFLSYPNWNRPSVNRNYEHGSTNSGYINDSTRVIRNFHSNGQMESRSVYVHGKLYGKYQAWYKNGKLKSEIQYKNGVRDGLTINWYSNGKKQEELLYKNNGFVKYLNRWDQEGNKLSLEDE</sequence>
<dbReference type="Gene3D" id="3.90.930.1">
    <property type="match status" value="1"/>
</dbReference>
<dbReference type="AlphaFoldDB" id="A0AAE3SH39"/>
<reference evidence="1" key="1">
    <citation type="submission" date="2022-10" db="EMBL/GenBank/DDBJ databases">
        <authorList>
            <person name="Yu W.X."/>
        </authorList>
    </citation>
    <scope>NUCLEOTIDE SEQUENCE</scope>
    <source>
        <strain evidence="1">AAT</strain>
    </source>
</reference>
<gene>
    <name evidence="1" type="ORF">OM075_22050</name>
</gene>